<evidence type="ECO:0000256" key="4">
    <source>
        <dbReference type="ARBA" id="ARBA00022598"/>
    </source>
</evidence>
<dbReference type="Pfam" id="PF02637">
    <property type="entry name" value="GatB_Yqey"/>
    <property type="match status" value="1"/>
</dbReference>
<dbReference type="AlphaFoldDB" id="A0A3N4PYG1"/>
<keyword evidence="5 11" id="KW-0547">Nucleotide-binding</keyword>
<dbReference type="SMART" id="SM00845">
    <property type="entry name" value="GatB_Yqey"/>
    <property type="match status" value="1"/>
</dbReference>
<dbReference type="OrthoDB" id="9804078at2"/>
<keyword evidence="6 11" id="KW-0067">ATP-binding</keyword>
<dbReference type="InterPro" id="IPR017958">
    <property type="entry name" value="Gln-tRNA_amidoTrfase_suB_CS"/>
</dbReference>
<dbReference type="GO" id="GO:0016740">
    <property type="term" value="F:transferase activity"/>
    <property type="evidence" value="ECO:0007669"/>
    <property type="project" value="UniProtKB-KW"/>
</dbReference>
<dbReference type="GO" id="GO:0050567">
    <property type="term" value="F:glutaminyl-tRNA synthase (glutamine-hydrolyzing) activity"/>
    <property type="evidence" value="ECO:0007669"/>
    <property type="project" value="UniProtKB-UniRule"/>
</dbReference>
<keyword evidence="13" id="KW-0808">Transferase</keyword>
<proteinExistence type="inferred from homology"/>
<dbReference type="PANTHER" id="PTHR11659">
    <property type="entry name" value="GLUTAMYL-TRNA GLN AMIDOTRANSFERASE SUBUNIT B MITOCHONDRIAL AND PROKARYOTIC PET112-RELATED"/>
    <property type="match status" value="1"/>
</dbReference>
<organism evidence="13 14">
    <name type="scientific">Chitinophaga lutea</name>
    <dbReference type="NCBI Taxonomy" id="2488634"/>
    <lineage>
        <taxon>Bacteria</taxon>
        <taxon>Pseudomonadati</taxon>
        <taxon>Bacteroidota</taxon>
        <taxon>Chitinophagia</taxon>
        <taxon>Chitinophagales</taxon>
        <taxon>Chitinophagaceae</taxon>
        <taxon>Chitinophaga</taxon>
    </lineage>
</organism>
<dbReference type="GO" id="GO:0006412">
    <property type="term" value="P:translation"/>
    <property type="evidence" value="ECO:0007669"/>
    <property type="project" value="UniProtKB-UniRule"/>
</dbReference>
<evidence type="ECO:0000256" key="7">
    <source>
        <dbReference type="ARBA" id="ARBA00022917"/>
    </source>
</evidence>
<comment type="function">
    <text evidence="8 11">Allows the formation of correctly charged Asn-tRNA(Asn) or Gln-tRNA(Gln) through the transamidation of misacylated Asp-tRNA(Asn) or Glu-tRNA(Gln) in organisms which lack either or both of asparaginyl-tRNA or glutaminyl-tRNA synthetases. The reaction takes place in the presence of glutamine and ATP through an activated phospho-Asp-tRNA(Asn) or phospho-Glu-tRNA(Gln).</text>
</comment>
<dbReference type="RefSeq" id="WP_123846375.1">
    <property type="nucleotide sequence ID" value="NZ_RPDH01000001.1"/>
</dbReference>
<evidence type="ECO:0000313" key="14">
    <source>
        <dbReference type="Proteomes" id="UP000278351"/>
    </source>
</evidence>
<dbReference type="InterPro" id="IPR018027">
    <property type="entry name" value="Asn/Gln_amidotransferase"/>
</dbReference>
<dbReference type="InterPro" id="IPR003789">
    <property type="entry name" value="Asn/Gln_tRNA_amidoTrase-B-like"/>
</dbReference>
<dbReference type="GO" id="GO:0070681">
    <property type="term" value="P:glutaminyl-tRNAGln biosynthesis via transamidation"/>
    <property type="evidence" value="ECO:0007669"/>
    <property type="project" value="TreeGrafter"/>
</dbReference>
<dbReference type="InterPro" id="IPR042114">
    <property type="entry name" value="GatB_C_1"/>
</dbReference>
<feature type="domain" description="Asn/Gln amidotransferase" evidence="12">
    <location>
        <begin position="334"/>
        <end position="483"/>
    </location>
</feature>
<dbReference type="GO" id="GO:0005524">
    <property type="term" value="F:ATP binding"/>
    <property type="evidence" value="ECO:0007669"/>
    <property type="project" value="UniProtKB-KW"/>
</dbReference>
<comment type="catalytic activity">
    <reaction evidence="10 11">
        <text>L-glutamyl-tRNA(Gln) + L-glutamine + ATP + H2O = L-glutaminyl-tRNA(Gln) + L-glutamate + ADP + phosphate + H(+)</text>
        <dbReference type="Rhea" id="RHEA:17521"/>
        <dbReference type="Rhea" id="RHEA-COMP:9681"/>
        <dbReference type="Rhea" id="RHEA-COMP:9684"/>
        <dbReference type="ChEBI" id="CHEBI:15377"/>
        <dbReference type="ChEBI" id="CHEBI:15378"/>
        <dbReference type="ChEBI" id="CHEBI:29985"/>
        <dbReference type="ChEBI" id="CHEBI:30616"/>
        <dbReference type="ChEBI" id="CHEBI:43474"/>
        <dbReference type="ChEBI" id="CHEBI:58359"/>
        <dbReference type="ChEBI" id="CHEBI:78520"/>
        <dbReference type="ChEBI" id="CHEBI:78521"/>
        <dbReference type="ChEBI" id="CHEBI:456216"/>
    </reaction>
</comment>
<dbReference type="NCBIfam" id="NF004012">
    <property type="entry name" value="PRK05477.1-2"/>
    <property type="match status" value="1"/>
</dbReference>
<keyword evidence="4 11" id="KW-0436">Ligase</keyword>
<evidence type="ECO:0000256" key="5">
    <source>
        <dbReference type="ARBA" id="ARBA00022741"/>
    </source>
</evidence>
<dbReference type="Gene3D" id="1.10.150.380">
    <property type="entry name" value="GatB domain, N-terminal subdomain"/>
    <property type="match status" value="1"/>
</dbReference>
<comment type="caution">
    <text evidence="13">The sequence shown here is derived from an EMBL/GenBank/DDBJ whole genome shotgun (WGS) entry which is preliminary data.</text>
</comment>
<dbReference type="InterPro" id="IPR004413">
    <property type="entry name" value="GatB"/>
</dbReference>
<dbReference type="PANTHER" id="PTHR11659:SF0">
    <property type="entry name" value="GLUTAMYL-TRNA(GLN) AMIDOTRANSFERASE SUBUNIT B, MITOCHONDRIAL"/>
    <property type="match status" value="1"/>
</dbReference>
<dbReference type="InterPro" id="IPR017959">
    <property type="entry name" value="Asn/Gln-tRNA_amidoTrfase_suB/E"/>
</dbReference>
<dbReference type="Proteomes" id="UP000278351">
    <property type="component" value="Unassembled WGS sequence"/>
</dbReference>
<evidence type="ECO:0000256" key="10">
    <source>
        <dbReference type="ARBA" id="ARBA00047913"/>
    </source>
</evidence>
<evidence type="ECO:0000256" key="11">
    <source>
        <dbReference type="HAMAP-Rule" id="MF_00121"/>
    </source>
</evidence>
<dbReference type="PROSITE" id="PS01234">
    <property type="entry name" value="GATB"/>
    <property type="match status" value="1"/>
</dbReference>
<dbReference type="NCBIfam" id="TIGR00133">
    <property type="entry name" value="gatB"/>
    <property type="match status" value="1"/>
</dbReference>
<evidence type="ECO:0000256" key="3">
    <source>
        <dbReference type="ARBA" id="ARBA00016923"/>
    </source>
</evidence>
<dbReference type="GO" id="GO:0050566">
    <property type="term" value="F:asparaginyl-tRNA synthase (glutamine-hydrolyzing) activity"/>
    <property type="evidence" value="ECO:0007669"/>
    <property type="project" value="RHEA"/>
</dbReference>
<gene>
    <name evidence="11 13" type="primary">gatB</name>
    <name evidence="13" type="ORF">EGT74_10220</name>
</gene>
<comment type="subunit">
    <text evidence="2 11">Heterotrimer of A, B and C subunits.</text>
</comment>
<accession>A0A3N4PYG1</accession>
<sequence>MSASIDYNKYEAVIGLEVHAQLLTQSKLFSSDSAAFGGQPNTHISPVTLGHPGTLPFLNRKAVELAIRLGFACHCEIERENFFARKNYFYPDLPKGYQISQHTAPICLGGYVPIFADGKTRHVQLNRIHLEEDAGKSMHDQDPDNTMVDYNRAGVPLVEIVTEPDLHHADEAYAYLTELRRLVRWLEVCDGNMEEGSMRCDANISIRLKGDTSLGTKVEVKNMNSIRNVKRAIENEIKRQIELVEAGERIVQETRSFDASNGSSFPLRSKEEANDYRYFPEPDLAPFRITEPFLDDIRSALPELPEEMVQRYMRDLQLPEYDARVICDDKPTAVYFENLINATPHHKAAANWMLGPVKSWLNEQNSSIEQFPLQPAALAGLIALIADGKVNFSIASSRILPAMMEAPGKTPLAIATDLNLIQDTDENSILPVIEAVLAKYPGKVAEFKAGKKGLIGLFVGEVMKMSAGKADPKLTNELLLKQLNS</sequence>
<evidence type="ECO:0000256" key="9">
    <source>
        <dbReference type="ARBA" id="ARBA00047380"/>
    </source>
</evidence>
<dbReference type="InterPro" id="IPR023168">
    <property type="entry name" value="GatB_Yqey_C_2"/>
</dbReference>
<dbReference type="HAMAP" id="MF_00121">
    <property type="entry name" value="GatB"/>
    <property type="match status" value="1"/>
</dbReference>
<evidence type="ECO:0000256" key="8">
    <source>
        <dbReference type="ARBA" id="ARBA00024799"/>
    </source>
</evidence>
<dbReference type="EC" id="6.3.5.-" evidence="11"/>
<dbReference type="SUPFAM" id="SSF55931">
    <property type="entry name" value="Glutamine synthetase/guanido kinase"/>
    <property type="match status" value="1"/>
</dbReference>
<keyword evidence="7 11" id="KW-0648">Protein biosynthesis</keyword>
<dbReference type="NCBIfam" id="NF004014">
    <property type="entry name" value="PRK05477.1-4"/>
    <property type="match status" value="1"/>
</dbReference>
<comment type="similarity">
    <text evidence="1 11">Belongs to the GatB/GatE family. GatB subfamily.</text>
</comment>
<evidence type="ECO:0000256" key="6">
    <source>
        <dbReference type="ARBA" id="ARBA00022840"/>
    </source>
</evidence>
<protein>
    <recommendedName>
        <fullName evidence="3 11">Aspartyl/glutamyl-tRNA(Asn/Gln) amidotransferase subunit B</fullName>
        <shortName evidence="11">Asp/Glu-ADT subunit B</shortName>
        <ecNumber evidence="11">6.3.5.-</ecNumber>
    </recommendedName>
</protein>
<name>A0A3N4PYG1_9BACT</name>
<evidence type="ECO:0000259" key="12">
    <source>
        <dbReference type="SMART" id="SM00845"/>
    </source>
</evidence>
<evidence type="ECO:0000313" key="13">
    <source>
        <dbReference type="EMBL" id="RPE13863.1"/>
    </source>
</evidence>
<dbReference type="Pfam" id="PF02934">
    <property type="entry name" value="GatB_N"/>
    <property type="match status" value="1"/>
</dbReference>
<dbReference type="InterPro" id="IPR006075">
    <property type="entry name" value="Asn/Gln-tRNA_Trfase_suB/E_cat"/>
</dbReference>
<keyword evidence="14" id="KW-1185">Reference proteome</keyword>
<dbReference type="FunFam" id="1.10.10.410:FF:000001">
    <property type="entry name" value="Aspartyl/glutamyl-tRNA(Asn/Gln) amidotransferase subunit B"/>
    <property type="match status" value="1"/>
</dbReference>
<dbReference type="EMBL" id="RPDH01000001">
    <property type="protein sequence ID" value="RPE13863.1"/>
    <property type="molecule type" value="Genomic_DNA"/>
</dbReference>
<evidence type="ECO:0000256" key="2">
    <source>
        <dbReference type="ARBA" id="ARBA00011123"/>
    </source>
</evidence>
<dbReference type="SUPFAM" id="SSF89095">
    <property type="entry name" value="GatB/YqeY motif"/>
    <property type="match status" value="1"/>
</dbReference>
<evidence type="ECO:0000256" key="1">
    <source>
        <dbReference type="ARBA" id="ARBA00005306"/>
    </source>
</evidence>
<reference evidence="13 14" key="1">
    <citation type="submission" date="2018-11" db="EMBL/GenBank/DDBJ databases">
        <title>Chitinophaga lutea sp.nov., isolate from arsenic contaminated soil.</title>
        <authorList>
            <person name="Zong Y."/>
        </authorList>
    </citation>
    <scope>NUCLEOTIDE SEQUENCE [LARGE SCALE GENOMIC DNA]</scope>
    <source>
        <strain evidence="13 14">ZY74</strain>
    </source>
</reference>
<comment type="catalytic activity">
    <reaction evidence="9 11">
        <text>L-aspartyl-tRNA(Asn) + L-glutamine + ATP + H2O = L-asparaginyl-tRNA(Asn) + L-glutamate + ADP + phosphate + 2 H(+)</text>
        <dbReference type="Rhea" id="RHEA:14513"/>
        <dbReference type="Rhea" id="RHEA-COMP:9674"/>
        <dbReference type="Rhea" id="RHEA-COMP:9677"/>
        <dbReference type="ChEBI" id="CHEBI:15377"/>
        <dbReference type="ChEBI" id="CHEBI:15378"/>
        <dbReference type="ChEBI" id="CHEBI:29985"/>
        <dbReference type="ChEBI" id="CHEBI:30616"/>
        <dbReference type="ChEBI" id="CHEBI:43474"/>
        <dbReference type="ChEBI" id="CHEBI:58359"/>
        <dbReference type="ChEBI" id="CHEBI:78515"/>
        <dbReference type="ChEBI" id="CHEBI:78516"/>
        <dbReference type="ChEBI" id="CHEBI:456216"/>
    </reaction>
</comment>
<dbReference type="Gene3D" id="1.10.10.410">
    <property type="match status" value="1"/>
</dbReference>
<dbReference type="InterPro" id="IPR014746">
    <property type="entry name" value="Gln_synth/guanido_kin_cat_dom"/>
</dbReference>